<proteinExistence type="predicted"/>
<reference evidence="2 3" key="1">
    <citation type="submission" date="2020-08" db="EMBL/GenBank/DDBJ databases">
        <title>Genomic Encyclopedia of Type Strains, Phase IV (KMG-IV): sequencing the most valuable type-strain genomes for metagenomic binning, comparative biology and taxonomic classification.</title>
        <authorList>
            <person name="Goeker M."/>
        </authorList>
    </citation>
    <scope>NUCLEOTIDE SEQUENCE [LARGE SCALE GENOMIC DNA]</scope>
    <source>
        <strain evidence="2 3">DSM 105137</strain>
    </source>
</reference>
<accession>A0A840E7X5</accession>
<dbReference type="SUPFAM" id="SSF54427">
    <property type="entry name" value="NTF2-like"/>
    <property type="match status" value="1"/>
</dbReference>
<gene>
    <name evidence="2" type="ORF">GGR28_002459</name>
</gene>
<comment type="caution">
    <text evidence="2">The sequence shown here is derived from an EMBL/GenBank/DDBJ whole genome shotgun (WGS) entry which is preliminary data.</text>
</comment>
<evidence type="ECO:0000313" key="2">
    <source>
        <dbReference type="EMBL" id="MBB4079832.1"/>
    </source>
</evidence>
<dbReference type="Proteomes" id="UP000576209">
    <property type="component" value="Unassembled WGS sequence"/>
</dbReference>
<dbReference type="EMBL" id="JACIFF010000006">
    <property type="protein sequence ID" value="MBB4079832.1"/>
    <property type="molecule type" value="Genomic_DNA"/>
</dbReference>
<keyword evidence="3" id="KW-1185">Reference proteome</keyword>
<feature type="domain" description="DUF4440" evidence="1">
    <location>
        <begin position="34"/>
        <end position="144"/>
    </location>
</feature>
<sequence length="151" mass="17399">MRYLLLLLLATTLLHGQTPIPDYTPVDPELYRTILNLDKQYFDAYNSCDLTTQEVMYSDDFEFYHDRGGLATSKEQLLAALKANICGKVTRYLLPETVEVYPIPGFGAVQLGYHRFENAEEPDAPSLPSRFFVIWKQDGDNWQLHRIVSLH</sequence>
<evidence type="ECO:0000259" key="1">
    <source>
        <dbReference type="Pfam" id="PF14534"/>
    </source>
</evidence>
<dbReference type="Pfam" id="PF14534">
    <property type="entry name" value="DUF4440"/>
    <property type="match status" value="1"/>
</dbReference>
<dbReference type="InterPro" id="IPR027843">
    <property type="entry name" value="DUF4440"/>
</dbReference>
<keyword evidence="2" id="KW-0413">Isomerase</keyword>
<protein>
    <submittedName>
        <fullName evidence="2">Ketosteroid isomerase-like protein</fullName>
    </submittedName>
</protein>
<dbReference type="GO" id="GO:0016853">
    <property type="term" value="F:isomerase activity"/>
    <property type="evidence" value="ECO:0007669"/>
    <property type="project" value="UniProtKB-KW"/>
</dbReference>
<evidence type="ECO:0000313" key="3">
    <source>
        <dbReference type="Proteomes" id="UP000576209"/>
    </source>
</evidence>
<dbReference type="AlphaFoldDB" id="A0A840E7X5"/>
<name>A0A840E7X5_9BACT</name>
<dbReference type="InterPro" id="IPR032710">
    <property type="entry name" value="NTF2-like_dom_sf"/>
</dbReference>
<dbReference type="Gene3D" id="3.10.450.50">
    <property type="match status" value="1"/>
</dbReference>
<organism evidence="2 3">
    <name type="scientific">Neolewinella aquimaris</name>
    <dbReference type="NCBI Taxonomy" id="1835722"/>
    <lineage>
        <taxon>Bacteria</taxon>
        <taxon>Pseudomonadati</taxon>
        <taxon>Bacteroidota</taxon>
        <taxon>Saprospiria</taxon>
        <taxon>Saprospirales</taxon>
        <taxon>Lewinellaceae</taxon>
        <taxon>Neolewinella</taxon>
    </lineage>
</organism>
<dbReference type="RefSeq" id="WP_183496073.1">
    <property type="nucleotide sequence ID" value="NZ_JACIFF010000006.1"/>
</dbReference>